<feature type="domain" description="PPM-type phosphatase" evidence="2">
    <location>
        <begin position="78"/>
        <end position="474"/>
    </location>
</feature>
<dbReference type="SMART" id="SM00332">
    <property type="entry name" value="PP2Cc"/>
    <property type="match status" value="1"/>
</dbReference>
<keyword evidence="4" id="KW-1185">Reference proteome</keyword>
<reference evidence="3 4" key="1">
    <citation type="submission" date="2019-02" db="EMBL/GenBank/DDBJ databases">
        <title>Genome sequencing of the rare red list fungi Phellinidium pouzarii.</title>
        <authorList>
            <person name="Buettner E."/>
            <person name="Kellner H."/>
        </authorList>
    </citation>
    <scope>NUCLEOTIDE SEQUENCE [LARGE SCALE GENOMIC DNA]</scope>
    <source>
        <strain evidence="3 4">DSM 108285</strain>
    </source>
</reference>
<dbReference type="OrthoDB" id="420076at2759"/>
<evidence type="ECO:0000259" key="2">
    <source>
        <dbReference type="PROSITE" id="PS51746"/>
    </source>
</evidence>
<dbReference type="Proteomes" id="UP000308199">
    <property type="component" value="Unassembled WGS sequence"/>
</dbReference>
<organism evidence="3 4">
    <name type="scientific">Phellinidium pouzarii</name>
    <dbReference type="NCBI Taxonomy" id="167371"/>
    <lineage>
        <taxon>Eukaryota</taxon>
        <taxon>Fungi</taxon>
        <taxon>Dikarya</taxon>
        <taxon>Basidiomycota</taxon>
        <taxon>Agaricomycotina</taxon>
        <taxon>Agaricomycetes</taxon>
        <taxon>Hymenochaetales</taxon>
        <taxon>Hymenochaetaceae</taxon>
        <taxon>Phellinidium</taxon>
    </lineage>
</organism>
<dbReference type="PROSITE" id="PS51746">
    <property type="entry name" value="PPM_2"/>
    <property type="match status" value="1"/>
</dbReference>
<dbReference type="EMBL" id="SGPK01000102">
    <property type="protein sequence ID" value="THH08388.1"/>
    <property type="molecule type" value="Genomic_DNA"/>
</dbReference>
<comment type="caution">
    <text evidence="3">The sequence shown here is derived from an EMBL/GenBank/DDBJ whole genome shotgun (WGS) entry which is preliminary data.</text>
</comment>
<feature type="region of interest" description="Disordered" evidence="1">
    <location>
        <begin position="403"/>
        <end position="429"/>
    </location>
</feature>
<accession>A0A4S4LBP0</accession>
<sequence>MNVVRLSPASPTADLRALQEVENFASTDMGWGGEDTWTYRVLTEEQINTELLRVCEHGTKGRVDYATFQPCTIYEARSQDRFVVQNWDMPGGQWAFSGVFDGHGSHDTVDFVVEHLPARVRSSLQAILARTTASSAAVSRLLSDAIIEIDNAITQNFLNLFPGGRETFAQLSDQEIASIIEQKGKGEHSQNILRCMQGSTALLALVDPSGTQLWVANLGDCRAILISEDSDGFFTARRISDVHNGGNAGELRRIVDEHPGEDECVLDKRVLGFLAPTRALGDTWMKIPAICSRRVLMRTNQFRTAGISDEYINRVVTPPYVSNIPQVSYQRLRKCNCQSSRDPSNAAASTGAIKSHVYGGVSDVALLLCSDGFVDLYENDDLEEEYYLRRWGTKIGEAIVPFSSSPSPSLRSSRPPLNAPTQATQDRNQSRTNLAVHLLRDAIGGDDVSRASANLTVEMDERWMDDTTILVHNFSQ</sequence>
<name>A0A4S4LBP0_9AGAM</name>
<dbReference type="InterPro" id="IPR036457">
    <property type="entry name" value="PPM-type-like_dom_sf"/>
</dbReference>
<feature type="compositionally biased region" description="Low complexity" evidence="1">
    <location>
        <begin position="403"/>
        <end position="416"/>
    </location>
</feature>
<dbReference type="Gene3D" id="3.60.40.10">
    <property type="entry name" value="PPM-type phosphatase domain"/>
    <property type="match status" value="1"/>
</dbReference>
<protein>
    <recommendedName>
        <fullName evidence="2">PPM-type phosphatase domain-containing protein</fullName>
    </recommendedName>
</protein>
<dbReference type="InterPro" id="IPR001932">
    <property type="entry name" value="PPM-type_phosphatase-like_dom"/>
</dbReference>
<dbReference type="PANTHER" id="PTHR13832:SF792">
    <property type="entry name" value="GM14286P"/>
    <property type="match status" value="1"/>
</dbReference>
<evidence type="ECO:0000256" key="1">
    <source>
        <dbReference type="SAM" id="MobiDB-lite"/>
    </source>
</evidence>
<dbReference type="Pfam" id="PF00481">
    <property type="entry name" value="PP2C"/>
    <property type="match status" value="1"/>
</dbReference>
<dbReference type="CDD" id="cd00143">
    <property type="entry name" value="PP2Cc"/>
    <property type="match status" value="1"/>
</dbReference>
<dbReference type="AlphaFoldDB" id="A0A4S4LBP0"/>
<feature type="compositionally biased region" description="Polar residues" evidence="1">
    <location>
        <begin position="419"/>
        <end position="429"/>
    </location>
</feature>
<dbReference type="PANTHER" id="PTHR13832">
    <property type="entry name" value="PROTEIN PHOSPHATASE 2C"/>
    <property type="match status" value="1"/>
</dbReference>
<dbReference type="GO" id="GO:0004722">
    <property type="term" value="F:protein serine/threonine phosphatase activity"/>
    <property type="evidence" value="ECO:0007669"/>
    <property type="project" value="InterPro"/>
</dbReference>
<dbReference type="InterPro" id="IPR015655">
    <property type="entry name" value="PP2C"/>
</dbReference>
<gene>
    <name evidence="3" type="ORF">EW145_g2748</name>
</gene>
<proteinExistence type="predicted"/>
<evidence type="ECO:0000313" key="3">
    <source>
        <dbReference type="EMBL" id="THH08388.1"/>
    </source>
</evidence>
<evidence type="ECO:0000313" key="4">
    <source>
        <dbReference type="Proteomes" id="UP000308199"/>
    </source>
</evidence>
<dbReference type="SUPFAM" id="SSF81606">
    <property type="entry name" value="PP2C-like"/>
    <property type="match status" value="1"/>
</dbReference>